<feature type="domain" description="Antirepressor protein C-terminal" evidence="3">
    <location>
        <begin position="155"/>
        <end position="246"/>
    </location>
</feature>
<evidence type="ECO:0000256" key="1">
    <source>
        <dbReference type="SAM" id="Coils"/>
    </source>
</evidence>
<dbReference type="InterPro" id="IPR014054">
    <property type="entry name" value="Phage_regulatory_Rha"/>
</dbReference>
<evidence type="ECO:0000313" key="5">
    <source>
        <dbReference type="Proteomes" id="UP001596150"/>
    </source>
</evidence>
<reference evidence="5" key="1">
    <citation type="journal article" date="2019" name="Int. J. Syst. Evol. Microbiol.">
        <title>The Global Catalogue of Microorganisms (GCM) 10K type strain sequencing project: providing services to taxonomists for standard genome sequencing and annotation.</title>
        <authorList>
            <consortium name="The Broad Institute Genomics Platform"/>
            <consortium name="The Broad Institute Genome Sequencing Center for Infectious Disease"/>
            <person name="Wu L."/>
            <person name="Ma J."/>
        </authorList>
    </citation>
    <scope>NUCLEOTIDE SEQUENCE [LARGE SCALE GENOMIC DNA]</scope>
    <source>
        <strain evidence="5">KACC 12633</strain>
    </source>
</reference>
<evidence type="ECO:0000259" key="3">
    <source>
        <dbReference type="Pfam" id="PF03374"/>
    </source>
</evidence>
<organism evidence="4 5">
    <name type="scientific">Kaistia terrae</name>
    <dbReference type="NCBI Taxonomy" id="537017"/>
    <lineage>
        <taxon>Bacteria</taxon>
        <taxon>Pseudomonadati</taxon>
        <taxon>Pseudomonadota</taxon>
        <taxon>Alphaproteobacteria</taxon>
        <taxon>Hyphomicrobiales</taxon>
        <taxon>Kaistiaceae</taxon>
        <taxon>Kaistia</taxon>
    </lineage>
</organism>
<sequence length="328" mass="36327">MNAFTQISTSNAIALPVVIVRDGGVFANSRDVADYFDKRHADVIRSIDDLLMAAPAAEREFAFCPYSAVSGGREYRSFDLTRDGFTLFAMGFTGPRALHFKLAYIDAFNQMEALLRSERSAVPAIPTTLTEALRLAADEAEKRERTEAELQLANAELEHMAPKADAFDSLMSAEGTFSSTEVANHLGFRSAQALHTHLHAEGVLRKGRRGQWLLRAAFARSGYFKLITQRYGNSVRTHTAWTPSGLAGRTTASIRAPLWSWPGCNETDGRGAPRSPPKAREPPVYSRKPQPEITAHPRSTQARSKRSAALYRRVDARSTFRAHARNHP</sequence>
<dbReference type="Pfam" id="PF03374">
    <property type="entry name" value="ANT"/>
    <property type="match status" value="1"/>
</dbReference>
<dbReference type="InterPro" id="IPR005039">
    <property type="entry name" value="Ant_C"/>
</dbReference>
<dbReference type="Pfam" id="PF09669">
    <property type="entry name" value="Phage_pRha"/>
    <property type="match status" value="1"/>
</dbReference>
<comment type="caution">
    <text evidence="4">The sequence shown here is derived from an EMBL/GenBank/DDBJ whole genome shotgun (WGS) entry which is preliminary data.</text>
</comment>
<proteinExistence type="predicted"/>
<dbReference type="RefSeq" id="WP_266345589.1">
    <property type="nucleotide sequence ID" value="NZ_JAPKNH010000009.1"/>
</dbReference>
<dbReference type="Proteomes" id="UP001596150">
    <property type="component" value="Unassembled WGS sequence"/>
</dbReference>
<keyword evidence="1" id="KW-0175">Coiled coil</keyword>
<dbReference type="EMBL" id="JBHSML010000007">
    <property type="protein sequence ID" value="MFC5517265.1"/>
    <property type="molecule type" value="Genomic_DNA"/>
</dbReference>
<accession>A0ABW0PXC5</accession>
<evidence type="ECO:0000256" key="2">
    <source>
        <dbReference type="SAM" id="MobiDB-lite"/>
    </source>
</evidence>
<feature type="coiled-coil region" evidence="1">
    <location>
        <begin position="129"/>
        <end position="158"/>
    </location>
</feature>
<name>A0ABW0PXC5_9HYPH</name>
<dbReference type="NCBIfam" id="TIGR02681">
    <property type="entry name" value="phage_pRha"/>
    <property type="match status" value="1"/>
</dbReference>
<gene>
    <name evidence="4" type="ORF">ACFPP9_15880</name>
</gene>
<evidence type="ECO:0000313" key="4">
    <source>
        <dbReference type="EMBL" id="MFC5517265.1"/>
    </source>
</evidence>
<keyword evidence="5" id="KW-1185">Reference proteome</keyword>
<protein>
    <submittedName>
        <fullName evidence="4">Rha family transcriptional regulator</fullName>
    </submittedName>
</protein>
<feature type="region of interest" description="Disordered" evidence="2">
    <location>
        <begin position="259"/>
        <end position="328"/>
    </location>
</feature>